<evidence type="ECO:0000256" key="3">
    <source>
        <dbReference type="ARBA" id="ARBA00023242"/>
    </source>
</evidence>
<feature type="signal peptide" evidence="6">
    <location>
        <begin position="1"/>
        <end position="19"/>
    </location>
</feature>
<organism evidence="7 8">
    <name type="scientific">Steccherinum ochraceum</name>
    <dbReference type="NCBI Taxonomy" id="92696"/>
    <lineage>
        <taxon>Eukaryota</taxon>
        <taxon>Fungi</taxon>
        <taxon>Dikarya</taxon>
        <taxon>Basidiomycota</taxon>
        <taxon>Agaricomycotina</taxon>
        <taxon>Agaricomycetes</taxon>
        <taxon>Polyporales</taxon>
        <taxon>Steccherinaceae</taxon>
        <taxon>Steccherinum</taxon>
    </lineage>
</organism>
<keyword evidence="8" id="KW-1185">Reference proteome</keyword>
<keyword evidence="4" id="KW-0804">Transcription</keyword>
<feature type="region of interest" description="Disordered" evidence="5">
    <location>
        <begin position="365"/>
        <end position="388"/>
    </location>
</feature>
<dbReference type="GO" id="GO:0003712">
    <property type="term" value="F:transcription coregulator activity"/>
    <property type="evidence" value="ECO:0007669"/>
    <property type="project" value="InterPro"/>
</dbReference>
<comment type="similarity">
    <text evidence="2 4">Belongs to the Mediator complex subunit 11 family.</text>
</comment>
<evidence type="ECO:0000256" key="1">
    <source>
        <dbReference type="ARBA" id="ARBA00004123"/>
    </source>
</evidence>
<sequence>MRFAATSLVAFAVVAQVAARAFNNELVSRGLTDTCAEVDAGLSVNILGISIVVGLIEVCLCISGIPVFLKENSVAIAAVNLAGIASVSAELTTMINTAKGHQKCTYPDNCDPLCDKSNPCGFQCKNGFSPSPAKNPKDCVCLPPKTVCNGICGDFKSCPSSHPKRDVELAKRFGDHGIAASAYGLEHVPLNKKEESNKRFGSLDSEFYPSPSDIGDMRSVVDSGLGTARQIYALNDVERGISRLLSLAASSISLLTLPQTDGPEDGLPQGGERSEQFVLEVSEYFERLDEIHIAIRSSLAHIRQSRIAPSAINAPPPNFIPPSLGVGMPSEQTSSGGKGMHGLQEERVERDAWAGILNALTRLKEAKTRETAQSQAGGSQSVTLESTR</sequence>
<evidence type="ECO:0000256" key="5">
    <source>
        <dbReference type="SAM" id="MobiDB-lite"/>
    </source>
</evidence>
<comment type="function">
    <text evidence="4">Component of the Mediator complex, a coactivator involved in the regulated transcription of nearly all RNA polymerase II-dependent genes. Mediator functions as a bridge to convey information from gene-specific regulatory proteins to the basal RNA polymerase II transcription machinery. Mediator is recruited to promoters by direct interactions with regulatory proteins and serves as a scaffold for the assembly of a functional pre-initiation complex with RNA polymerase II and the general transcription factors.</text>
</comment>
<evidence type="ECO:0000313" key="8">
    <source>
        <dbReference type="Proteomes" id="UP000292702"/>
    </source>
</evidence>
<keyword evidence="4" id="KW-0010">Activator</keyword>
<evidence type="ECO:0000256" key="4">
    <source>
        <dbReference type="RuleBase" id="RU364147"/>
    </source>
</evidence>
<proteinExistence type="inferred from homology"/>
<evidence type="ECO:0000256" key="6">
    <source>
        <dbReference type="SAM" id="SignalP"/>
    </source>
</evidence>
<keyword evidence="6" id="KW-0732">Signal</keyword>
<comment type="caution">
    <text evidence="7">The sequence shown here is derived from an EMBL/GenBank/DDBJ whole genome shotgun (WGS) entry which is preliminary data.</text>
</comment>
<comment type="subunit">
    <text evidence="4">Component of the Mediator complex.</text>
</comment>
<dbReference type="STRING" id="92696.A0A4V2MXH6"/>
<dbReference type="Proteomes" id="UP000292702">
    <property type="component" value="Unassembled WGS sequence"/>
</dbReference>
<feature type="compositionally biased region" description="Polar residues" evidence="5">
    <location>
        <begin position="371"/>
        <end position="388"/>
    </location>
</feature>
<accession>A0A4V2MXH6</accession>
<dbReference type="GO" id="GO:0016592">
    <property type="term" value="C:mediator complex"/>
    <property type="evidence" value="ECO:0007669"/>
    <property type="project" value="InterPro"/>
</dbReference>
<comment type="subcellular location">
    <subcellularLocation>
        <location evidence="1 4">Nucleus</location>
    </subcellularLocation>
</comment>
<protein>
    <recommendedName>
        <fullName evidence="4">Mediator of RNA polymerase II transcription subunit 11</fullName>
    </recommendedName>
    <alternativeName>
        <fullName evidence="4">Mediator complex subunit 11</fullName>
    </alternativeName>
</protein>
<dbReference type="OrthoDB" id="3358442at2759"/>
<gene>
    <name evidence="4" type="primary">MED11</name>
    <name evidence="7" type="ORF">EIP91_004846</name>
</gene>
<feature type="chain" id="PRO_5020717430" description="Mediator of RNA polymerase II transcription subunit 11" evidence="6">
    <location>
        <begin position="20"/>
        <end position="388"/>
    </location>
</feature>
<evidence type="ECO:0000256" key="2">
    <source>
        <dbReference type="ARBA" id="ARBA00008186"/>
    </source>
</evidence>
<dbReference type="GO" id="GO:0006357">
    <property type="term" value="P:regulation of transcription by RNA polymerase II"/>
    <property type="evidence" value="ECO:0007669"/>
    <property type="project" value="InterPro"/>
</dbReference>
<dbReference type="InterPro" id="IPR019404">
    <property type="entry name" value="Mediator_Med11"/>
</dbReference>
<name>A0A4V2MXH6_9APHY</name>
<dbReference type="Pfam" id="PF10280">
    <property type="entry name" value="Med11"/>
    <property type="match status" value="1"/>
</dbReference>
<dbReference type="AlphaFoldDB" id="A0A4V2MXH6"/>
<evidence type="ECO:0000313" key="7">
    <source>
        <dbReference type="EMBL" id="TCD70117.1"/>
    </source>
</evidence>
<dbReference type="EMBL" id="RWJN01000027">
    <property type="protein sequence ID" value="TCD70117.1"/>
    <property type="molecule type" value="Genomic_DNA"/>
</dbReference>
<keyword evidence="4" id="KW-0805">Transcription regulation</keyword>
<keyword evidence="3 4" id="KW-0539">Nucleus</keyword>
<reference evidence="7 8" key="1">
    <citation type="submission" date="2018-11" db="EMBL/GenBank/DDBJ databases">
        <title>Genome assembly of Steccherinum ochraceum LE-BIN_3174, the white-rot fungus of the Steccherinaceae family (The Residual Polyporoid clade, Polyporales, Basidiomycota).</title>
        <authorList>
            <person name="Fedorova T.V."/>
            <person name="Glazunova O.A."/>
            <person name="Landesman E.O."/>
            <person name="Moiseenko K.V."/>
            <person name="Psurtseva N.V."/>
            <person name="Savinova O.S."/>
            <person name="Shakhova N.V."/>
            <person name="Tyazhelova T.V."/>
            <person name="Vasina D.V."/>
        </authorList>
    </citation>
    <scope>NUCLEOTIDE SEQUENCE [LARGE SCALE GENOMIC DNA]</scope>
    <source>
        <strain evidence="7 8">LE-BIN_3174</strain>
    </source>
</reference>